<gene>
    <name evidence="3" type="ORF">HICCMSTLAB_LOCUS3005</name>
</gene>
<evidence type="ECO:0000256" key="1">
    <source>
        <dbReference type="SAM" id="MobiDB-lite"/>
    </source>
</evidence>
<keyword evidence="4" id="KW-1185">Reference proteome</keyword>
<dbReference type="PANTHER" id="PTHR33327">
    <property type="entry name" value="ENDONUCLEASE"/>
    <property type="match status" value="1"/>
</dbReference>
<comment type="caution">
    <text evidence="3">The sequence shown here is derived from an EMBL/GenBank/DDBJ whole genome shotgun (WGS) entry which is preliminary data.</text>
</comment>
<dbReference type="Pfam" id="PF23055">
    <property type="entry name" value="DUF7041"/>
    <property type="match status" value="1"/>
</dbReference>
<dbReference type="AlphaFoldDB" id="A0A8J2H6T2"/>
<dbReference type="EMBL" id="CAJNRD030001117">
    <property type="protein sequence ID" value="CAG5079414.1"/>
    <property type="molecule type" value="Genomic_DNA"/>
</dbReference>
<feature type="compositionally biased region" description="Polar residues" evidence="1">
    <location>
        <begin position="54"/>
        <end position="70"/>
    </location>
</feature>
<evidence type="ECO:0000259" key="2">
    <source>
        <dbReference type="Pfam" id="PF23055"/>
    </source>
</evidence>
<dbReference type="PANTHER" id="PTHR33327:SF3">
    <property type="entry name" value="RNA-DIRECTED DNA POLYMERASE"/>
    <property type="match status" value="1"/>
</dbReference>
<feature type="region of interest" description="Disordered" evidence="1">
    <location>
        <begin position="282"/>
        <end position="305"/>
    </location>
</feature>
<dbReference type="OrthoDB" id="6621317at2759"/>
<evidence type="ECO:0000313" key="4">
    <source>
        <dbReference type="Proteomes" id="UP000786811"/>
    </source>
</evidence>
<name>A0A8J2H6T2_COTCN</name>
<sequence>MSDNEEEKMTVLQRQFTALQEEMARLRENNNQIQIQQNPPANPIQNQDEPPANPLNNDEGQDNNQNPQGTNQLQLATITSYKLPPFWKNKPQLWFTQIETIFRKRNIRSERSKYDAVVEILEQYAVEEISDIIEQPVNDESYKLLKDTMIKRFSESSERQLHRLLSEVELGDKKPSQLLRQMRDLGRNQATDNLLKTKWMSLLPSHVTNVLLVAQNVDLNQQADIADKLMENSNGNVMEVETTNSQEVHSIKNPPAKQSDDRLDKLENMILELQKSVRQLRGTNKATFQENRSRSRSRPRFRSADGTCYYL</sequence>
<reference evidence="3" key="1">
    <citation type="submission" date="2021-04" db="EMBL/GenBank/DDBJ databases">
        <authorList>
            <person name="Chebbi M.A.C M."/>
        </authorList>
    </citation>
    <scope>NUCLEOTIDE SEQUENCE</scope>
</reference>
<feature type="compositionally biased region" description="Low complexity" evidence="1">
    <location>
        <begin position="29"/>
        <end position="47"/>
    </location>
</feature>
<feature type="region of interest" description="Disordered" evidence="1">
    <location>
        <begin position="25"/>
        <end position="70"/>
    </location>
</feature>
<dbReference type="InterPro" id="IPR055469">
    <property type="entry name" value="DUF7041"/>
</dbReference>
<feature type="domain" description="DUF7041" evidence="2">
    <location>
        <begin position="83"/>
        <end position="165"/>
    </location>
</feature>
<organism evidence="3 4">
    <name type="scientific">Cotesia congregata</name>
    <name type="common">Parasitoid wasp</name>
    <name type="synonym">Apanteles congregatus</name>
    <dbReference type="NCBI Taxonomy" id="51543"/>
    <lineage>
        <taxon>Eukaryota</taxon>
        <taxon>Metazoa</taxon>
        <taxon>Ecdysozoa</taxon>
        <taxon>Arthropoda</taxon>
        <taxon>Hexapoda</taxon>
        <taxon>Insecta</taxon>
        <taxon>Pterygota</taxon>
        <taxon>Neoptera</taxon>
        <taxon>Endopterygota</taxon>
        <taxon>Hymenoptera</taxon>
        <taxon>Apocrita</taxon>
        <taxon>Ichneumonoidea</taxon>
        <taxon>Braconidae</taxon>
        <taxon>Microgastrinae</taxon>
        <taxon>Cotesia</taxon>
    </lineage>
</organism>
<dbReference type="Proteomes" id="UP000786811">
    <property type="component" value="Unassembled WGS sequence"/>
</dbReference>
<evidence type="ECO:0000313" key="3">
    <source>
        <dbReference type="EMBL" id="CAG5079414.1"/>
    </source>
</evidence>
<accession>A0A8J2H6T2</accession>
<protein>
    <recommendedName>
        <fullName evidence="2">DUF7041 domain-containing protein</fullName>
    </recommendedName>
</protein>
<proteinExistence type="predicted"/>